<feature type="compositionally biased region" description="Basic and acidic residues" evidence="6">
    <location>
        <begin position="540"/>
        <end position="566"/>
    </location>
</feature>
<name>A0A9W8DMP2_9FUNG</name>
<dbReference type="PANTHER" id="PTHR15180">
    <property type="entry name" value="GENERAL TRANSCRIPTION FACTOR 3C POLYPEPTIDE 1"/>
    <property type="match status" value="1"/>
</dbReference>
<feature type="compositionally biased region" description="Low complexity" evidence="6">
    <location>
        <begin position="2685"/>
        <end position="2694"/>
    </location>
</feature>
<evidence type="ECO:0000256" key="5">
    <source>
        <dbReference type="ARBA" id="ARBA00023242"/>
    </source>
</evidence>
<feature type="compositionally biased region" description="Polar residues" evidence="6">
    <location>
        <begin position="1416"/>
        <end position="1434"/>
    </location>
</feature>
<comment type="caution">
    <text evidence="8">The sequence shown here is derived from an EMBL/GenBank/DDBJ whole genome shotgun (WGS) entry which is preliminary data.</text>
</comment>
<proteinExistence type="predicted"/>
<feature type="region of interest" description="Disordered" evidence="6">
    <location>
        <begin position="2376"/>
        <end position="2411"/>
    </location>
</feature>
<feature type="region of interest" description="Disordered" evidence="6">
    <location>
        <begin position="2682"/>
        <end position="2701"/>
    </location>
</feature>
<feature type="region of interest" description="Disordered" evidence="6">
    <location>
        <begin position="2479"/>
        <end position="2498"/>
    </location>
</feature>
<feature type="region of interest" description="Disordered" evidence="6">
    <location>
        <begin position="2099"/>
        <end position="2125"/>
    </location>
</feature>
<comment type="subcellular location">
    <subcellularLocation>
        <location evidence="1">Nucleus</location>
    </subcellularLocation>
</comment>
<evidence type="ECO:0000313" key="9">
    <source>
        <dbReference type="Proteomes" id="UP001150538"/>
    </source>
</evidence>
<dbReference type="GO" id="GO:0005634">
    <property type="term" value="C:nucleus"/>
    <property type="evidence" value="ECO:0007669"/>
    <property type="project" value="UniProtKB-SubCell"/>
</dbReference>
<feature type="region of interest" description="Disordered" evidence="6">
    <location>
        <begin position="1811"/>
        <end position="1840"/>
    </location>
</feature>
<dbReference type="GO" id="GO:0003677">
    <property type="term" value="F:DNA binding"/>
    <property type="evidence" value="ECO:0007669"/>
    <property type="project" value="UniProtKB-KW"/>
</dbReference>
<keyword evidence="9" id="KW-1185">Reference proteome</keyword>
<keyword evidence="3" id="KW-0238">DNA-binding</keyword>
<organism evidence="8 9">
    <name type="scientific">Mycoemilia scoparia</name>
    <dbReference type="NCBI Taxonomy" id="417184"/>
    <lineage>
        <taxon>Eukaryota</taxon>
        <taxon>Fungi</taxon>
        <taxon>Fungi incertae sedis</taxon>
        <taxon>Zoopagomycota</taxon>
        <taxon>Kickxellomycotina</taxon>
        <taxon>Kickxellomycetes</taxon>
        <taxon>Kickxellales</taxon>
        <taxon>Kickxellaceae</taxon>
        <taxon>Mycoemilia</taxon>
    </lineage>
</organism>
<feature type="region of interest" description="Disordered" evidence="6">
    <location>
        <begin position="523"/>
        <end position="566"/>
    </location>
</feature>
<feature type="compositionally biased region" description="Polar residues" evidence="6">
    <location>
        <begin position="2536"/>
        <end position="2556"/>
    </location>
</feature>
<dbReference type="EMBL" id="JANBPU010000089">
    <property type="protein sequence ID" value="KAJ1916846.1"/>
    <property type="molecule type" value="Genomic_DNA"/>
</dbReference>
<feature type="region of interest" description="Disordered" evidence="6">
    <location>
        <begin position="64"/>
        <end position="91"/>
    </location>
</feature>
<feature type="compositionally biased region" description="Gly residues" evidence="6">
    <location>
        <begin position="1014"/>
        <end position="1028"/>
    </location>
</feature>
<dbReference type="GO" id="GO:0042791">
    <property type="term" value="P:5S class rRNA transcription by RNA polymerase III"/>
    <property type="evidence" value="ECO:0007669"/>
    <property type="project" value="TreeGrafter"/>
</dbReference>
<keyword evidence="5" id="KW-0539">Nucleus</keyword>
<protein>
    <recommendedName>
        <fullName evidence="7">B-block binding subunit of TFIIIC domain-containing protein</fullName>
    </recommendedName>
</protein>
<reference evidence="8" key="1">
    <citation type="submission" date="2022-07" db="EMBL/GenBank/DDBJ databases">
        <title>Phylogenomic reconstructions and comparative analyses of Kickxellomycotina fungi.</title>
        <authorList>
            <person name="Reynolds N.K."/>
            <person name="Stajich J.E."/>
            <person name="Barry K."/>
            <person name="Grigoriev I.V."/>
            <person name="Crous P."/>
            <person name="Smith M.E."/>
        </authorList>
    </citation>
    <scope>NUCLEOTIDE SEQUENCE</scope>
    <source>
        <strain evidence="8">NBRC 100468</strain>
    </source>
</reference>
<dbReference type="PANTHER" id="PTHR15180:SF1">
    <property type="entry name" value="GENERAL TRANSCRIPTION FACTOR 3C POLYPEPTIDE 1"/>
    <property type="match status" value="1"/>
</dbReference>
<evidence type="ECO:0000256" key="1">
    <source>
        <dbReference type="ARBA" id="ARBA00004123"/>
    </source>
</evidence>
<dbReference type="Proteomes" id="UP001150538">
    <property type="component" value="Unassembled WGS sequence"/>
</dbReference>
<keyword evidence="4" id="KW-0804">Transcription</keyword>
<dbReference type="Pfam" id="PF04182">
    <property type="entry name" value="B-block_TFIIIC"/>
    <property type="match status" value="1"/>
</dbReference>
<evidence type="ECO:0000313" key="8">
    <source>
        <dbReference type="EMBL" id="KAJ1916846.1"/>
    </source>
</evidence>
<evidence type="ECO:0000256" key="2">
    <source>
        <dbReference type="ARBA" id="ARBA00022553"/>
    </source>
</evidence>
<keyword evidence="2" id="KW-0597">Phosphoprotein</keyword>
<feature type="compositionally biased region" description="Basic residues" evidence="6">
    <location>
        <begin position="1812"/>
        <end position="1821"/>
    </location>
</feature>
<accession>A0A9W8DMP2</accession>
<evidence type="ECO:0000259" key="7">
    <source>
        <dbReference type="Pfam" id="PF04182"/>
    </source>
</evidence>
<feature type="region of interest" description="Disordered" evidence="6">
    <location>
        <begin position="232"/>
        <end position="262"/>
    </location>
</feature>
<evidence type="ECO:0000256" key="4">
    <source>
        <dbReference type="ARBA" id="ARBA00023163"/>
    </source>
</evidence>
<feature type="compositionally biased region" description="Polar residues" evidence="6">
    <location>
        <begin position="240"/>
        <end position="253"/>
    </location>
</feature>
<feature type="compositionally biased region" description="Polar residues" evidence="6">
    <location>
        <begin position="2376"/>
        <end position="2385"/>
    </location>
</feature>
<dbReference type="OrthoDB" id="5539781at2759"/>
<feature type="compositionally biased region" description="Basic residues" evidence="6">
    <location>
        <begin position="1314"/>
        <end position="1333"/>
    </location>
</feature>
<dbReference type="InterPro" id="IPR044210">
    <property type="entry name" value="Tfc3-like"/>
</dbReference>
<dbReference type="InterPro" id="IPR007309">
    <property type="entry name" value="TFIIIC_Bblock-bd"/>
</dbReference>
<feature type="region of interest" description="Disordered" evidence="6">
    <location>
        <begin position="1309"/>
        <end position="1446"/>
    </location>
</feature>
<dbReference type="GO" id="GO:0006384">
    <property type="term" value="P:transcription initiation at RNA polymerase III promoter"/>
    <property type="evidence" value="ECO:0007669"/>
    <property type="project" value="InterPro"/>
</dbReference>
<gene>
    <name evidence="8" type="ORF">H4219_003542</name>
</gene>
<feature type="region of interest" description="Disordered" evidence="6">
    <location>
        <begin position="1005"/>
        <end position="1050"/>
    </location>
</feature>
<feature type="region of interest" description="Disordered" evidence="6">
    <location>
        <begin position="2146"/>
        <end position="2168"/>
    </location>
</feature>
<sequence length="2736" mass="308581">MPVSKLDECYEGFYKKLPSNIYNDEETGDVVPIAIDDEFKTYAWQYLAMFPGLIFLETKSTADSSAENTTKTTQKTPKKPKKKTVSVVSAPEEPSLDKSMLAQLGWAEVNKKYPQMYVKATREYMYRSIFGTPEGIARVLESKTMWQVLQKIAKTREEGIPQVTLTKEMSLDPRGIFHYIRVMEKFGILTKYAYCYKGANTNLIVMSRFVKTLKSTDATVANIKRRPRPSVLEDQDQDIPGNTNMDNGGSTEGYSPMVGSGGGTKLARRFELKRLKLLTRNRLIRAMLKASNNIMVEPDAMEASGLNIENSSDLYFFRKIVLSLENINVMRRLRVRLLKEAEGGVDKSIRVCLQLNKEQMESRFGKPGDDIDQYLKDKENIEDQLVELKKMLEEDEEDDDDDDIDDEVPKPESKEDIRHIMSIPNTQKGQIPTLTLQTQIFRLLALAGNTGVTGKVIQFLVSERRYKMVSRMIGSLVQCKDEDGQIITTMTETVGRERRLRYFLREDCFNWLTPWSDGNDEEYDITGSAKGFEPEDQETDKDQSKEKAGKPAENEKDMASSDKDNTKEPIFDQEIFQLLYDANNGKLSVNITLVQYVVLKYLNERKIIDSTVEFQHEVATEVMRLYSLLKQDPSLTPVVYRRQPTGSPDIQPVLGSPIRSPLLSATMASPPGDQDIPQVPSLSSTTSPVAIPNTPVAKKQKISHPDPTPATPSTPINKKKKGKTPTIALFSPAVVEKATTYRLDKRTIMRAMDSLAKMGLAHCRKAETEFTFDTILDKEQKALDKPIGRNGEEIDDSISDKYTYYRSKRIILVHLSIDPESEMVNLYISGLQDRALVTKAYAPVVSCIANGQIERLEGAEERDRKAAEAEHNMYAQITHRKDANQRRRDERLRKRLKLGNSPNTDVLNLKKIGYDRHLIYRSSNADLGYINARMIRVRLFHQFILCLVRDPSIDPARIFSHNRFKSSVLFRQIPLRMLLQFITWGACPPEIFEYVNKARQNEAEMRQNKAVKGGDSGGNGNDNSGGSGESTTDKEVPTSPSNSITHPKPKESLSTAIVDLPDEVRVAIMKKIRRIRVEFLTCLNALMALGLVKPLKTEVNIMTQDDPPSPGIPIEDPYLPQAITHKATNSAVSLILERRNLAQFHDRLELGYQVMEKVYMRDYSQNVLSPPKLAEPLRHLRTKDDFDSFWGELKLSSLLGSQNKLNEEATLENLASSSLLHGSGSANKPEKSQKLDLNHPLYYLRFIPSWQITLQPTVRQRNIVESYIDVEARYTPSNSKELLEKISAETGLNVEYLRSYYKKRERGLLDDASRKRRNQRSVQRRRERRRKNSKMLYLSPGGTIVKGKPKGKNVGSDAESDYDDDDDDDTSADLINPSALNKGEGNIEAAVRDQRKRRRRGIGEGERAGRLRKQQTDSILQNANQTNLDPNSGTTEDDVEGDNDNSAIRVDDIDTQTINHQTSSSFVAMKSRWSTEESNKLLHVYVILKHKFNTSESQLTWVPATKVFPHRTQVGKRATEKLRRNWERLIKSPTNINYMTKLYFLWRVLYNEGVSEGAFPPNDKLSKFHWDIMPELTYFMEATQNEDLDVLLEKHNVHVPNFTQGLISRMPFNNKRSLSGDGTGNSIEDYDEEEDDDGRMVIGRTNMKGLSYQLNNILSPSQFKVGSSNHTQLVATLGGIGSSQSQYVLSAYDLPSTVDDIYKLFYVKLANQADIRPLVSKYRSELFEDVFETIVSVRKSHLTALNFQLTSRVGWTRCLDIGPNDLLASPLLDLDKTVGIFECTNSCDSWWAKLLEEEEDKKSKAMAAITPVKKRRGRKRKADQLSPKLSPVKETSSTTGGEATLRAIDIRNALAKLMYNSIEMHLHITDRMQGLTPFSRYTYSQFGFNAGNISSLLSPSHVDLNEILKPTSGVNLDDPTYFELRGLINFYNTVKTDSMTFESLTLENNSSGFTKNTSTTTNDGDTPSPGKNTIKLLQKNYITQGIIQCLIVSILLTPEGSYSSVYSYAILNNNSRWSSESASQALERLKNSHIAINIRKAGPLSAVEAASISAVAKSGIIFRHDNPLSSVRYKSQSLTHIGAGGDLNPDDTITTFKENTDVTFGNGKGGSENNQQTTTTTSSSREFRLGDDLELYKDDYSLGTKRKLQPSKAGSATKNDNRSDDDDDDDALLQAAVKHNPKGYKQRDIRYQYTSKVPGRGFSVSEKFLAAMKGAFPTNFIAEAHIARRRWYKAGMVKAVSNVNGDNINDLDVENDKSNTVKYFKFNQLLTPGEMAYLVEELAMNHVVMYPKYPYVVNAQKVSNNSFKLADTRQFDFDFMFFTTFAHSIIPPTIFYPSIPINGSGDGSSRRLQEYRKPLYDIAPSGTKRLMIMMSKSGNPKEATNSDGSDDSSSMMVEETDENNQTKEGSEKQKLADLVVDLIKAEGVFGLDIIGLKTRLYQYITALKSSSPNKVQDVAKILSDKVLFDVVQDLVISGVPPPAPSSQNQAERSGADNDHYANNAISRRIYQVGFTDIRFVAAEFYSEWIVNRRPNNDNNQSDKVNKWVSNVTNPPATTTTTTTTTSESPNPNPHHQDIKIVTPSQFDIDGNWVSPPRIWFNIYGDFNQPVWRGCMQSIASWVAKYPGIYESRLAQKMIYVVTRAELRELLDEMVKLGILKRKCIVDPAIRIQITKTSSRNTKPGLFSNLRRSNGSSGGGSNRGLPGFSYKTCQDDMIIREDKISCYWVTYDYLGKI</sequence>
<feature type="compositionally biased region" description="Acidic residues" evidence="6">
    <location>
        <begin position="1358"/>
        <end position="1371"/>
    </location>
</feature>
<feature type="region of interest" description="Disordered" evidence="6">
    <location>
        <begin position="392"/>
        <end position="415"/>
    </location>
</feature>
<evidence type="ECO:0000256" key="3">
    <source>
        <dbReference type="ARBA" id="ARBA00023125"/>
    </source>
</evidence>
<feature type="region of interest" description="Disordered" evidence="6">
    <location>
        <begin position="679"/>
        <end position="723"/>
    </location>
</feature>
<feature type="compositionally biased region" description="Acidic residues" evidence="6">
    <location>
        <begin position="393"/>
        <end position="406"/>
    </location>
</feature>
<feature type="domain" description="B-block binding subunit of TFIIIC" evidence="7">
    <location>
        <begin position="144"/>
        <end position="211"/>
    </location>
</feature>
<dbReference type="GO" id="GO:0000127">
    <property type="term" value="C:transcription factor TFIIIC complex"/>
    <property type="evidence" value="ECO:0007669"/>
    <property type="project" value="InterPro"/>
</dbReference>
<evidence type="ECO:0000256" key="6">
    <source>
        <dbReference type="SAM" id="MobiDB-lite"/>
    </source>
</evidence>
<feature type="region of interest" description="Disordered" evidence="6">
    <location>
        <begin position="2535"/>
        <end position="2577"/>
    </location>
</feature>